<dbReference type="Proteomes" id="UP001476798">
    <property type="component" value="Unassembled WGS sequence"/>
</dbReference>
<evidence type="ECO:0000256" key="1">
    <source>
        <dbReference type="SAM" id="Phobius"/>
    </source>
</evidence>
<evidence type="ECO:0000313" key="2">
    <source>
        <dbReference type="EMBL" id="MEQ2173653.1"/>
    </source>
</evidence>
<accession>A0ABV0NSZ4</accession>
<name>A0ABV0NSZ4_9TELE</name>
<organism evidence="2 3">
    <name type="scientific">Goodea atripinnis</name>
    <dbReference type="NCBI Taxonomy" id="208336"/>
    <lineage>
        <taxon>Eukaryota</taxon>
        <taxon>Metazoa</taxon>
        <taxon>Chordata</taxon>
        <taxon>Craniata</taxon>
        <taxon>Vertebrata</taxon>
        <taxon>Euteleostomi</taxon>
        <taxon>Actinopterygii</taxon>
        <taxon>Neopterygii</taxon>
        <taxon>Teleostei</taxon>
        <taxon>Neoteleostei</taxon>
        <taxon>Acanthomorphata</taxon>
        <taxon>Ovalentaria</taxon>
        <taxon>Atherinomorphae</taxon>
        <taxon>Cyprinodontiformes</taxon>
        <taxon>Goodeidae</taxon>
        <taxon>Goodea</taxon>
    </lineage>
</organism>
<keyword evidence="1" id="KW-0472">Membrane</keyword>
<dbReference type="EMBL" id="JAHRIO010048457">
    <property type="protein sequence ID" value="MEQ2173653.1"/>
    <property type="molecule type" value="Genomic_DNA"/>
</dbReference>
<evidence type="ECO:0000313" key="3">
    <source>
        <dbReference type="Proteomes" id="UP001476798"/>
    </source>
</evidence>
<comment type="caution">
    <text evidence="2">The sequence shown here is derived from an EMBL/GenBank/DDBJ whole genome shotgun (WGS) entry which is preliminary data.</text>
</comment>
<feature type="transmembrane region" description="Helical" evidence="1">
    <location>
        <begin position="21"/>
        <end position="43"/>
    </location>
</feature>
<protein>
    <submittedName>
        <fullName evidence="2">Uncharacterized protein</fullName>
    </submittedName>
</protein>
<keyword evidence="3" id="KW-1185">Reference proteome</keyword>
<reference evidence="2 3" key="1">
    <citation type="submission" date="2021-06" db="EMBL/GenBank/DDBJ databases">
        <authorList>
            <person name="Palmer J.M."/>
        </authorList>
    </citation>
    <scope>NUCLEOTIDE SEQUENCE [LARGE SCALE GENOMIC DNA]</scope>
    <source>
        <strain evidence="2 3">GA_2019</strain>
        <tissue evidence="2">Muscle</tissue>
    </source>
</reference>
<proteinExistence type="predicted"/>
<sequence>MFVDSKVEQKSNWLCSQTWRFKLFLVLIIIIVLLLFFTLNVVLKSADPPQQQLTVGPAVIGGDMKFHQALRQMYHLASRHTEKRKPSRIKFLNVCVLRSTYLP</sequence>
<keyword evidence="1" id="KW-0812">Transmembrane</keyword>
<keyword evidence="1" id="KW-1133">Transmembrane helix</keyword>
<gene>
    <name evidence="2" type="ORF">GOODEAATRI_034305</name>
</gene>